<feature type="transmembrane region" description="Helical" evidence="6">
    <location>
        <begin position="225"/>
        <end position="247"/>
    </location>
</feature>
<keyword evidence="9" id="KW-1185">Reference proteome</keyword>
<evidence type="ECO:0000256" key="2">
    <source>
        <dbReference type="ARBA" id="ARBA00007362"/>
    </source>
</evidence>
<comment type="caution">
    <text evidence="8">The sequence shown here is derived from an EMBL/GenBank/DDBJ whole genome shotgun (WGS) entry which is preliminary data.</text>
</comment>
<dbReference type="PANTHER" id="PTHR32322:SF2">
    <property type="entry name" value="EAMA DOMAIN-CONTAINING PROTEIN"/>
    <property type="match status" value="1"/>
</dbReference>
<feature type="domain" description="EamA" evidence="7">
    <location>
        <begin position="167"/>
        <end position="297"/>
    </location>
</feature>
<dbReference type="AlphaFoldDB" id="A0A9J6PDX4"/>
<evidence type="ECO:0000256" key="1">
    <source>
        <dbReference type="ARBA" id="ARBA00004141"/>
    </source>
</evidence>
<evidence type="ECO:0000259" key="7">
    <source>
        <dbReference type="Pfam" id="PF00892"/>
    </source>
</evidence>
<reference evidence="8" key="1">
    <citation type="submission" date="2022-06" db="EMBL/GenBank/DDBJ databases">
        <title>Isolation and Genomics of Futiania mangrovii gen. nov., sp. nov., a Rare and Metabolically-versatile member in the Class Alphaproteobacteria.</title>
        <authorList>
            <person name="Liu L."/>
            <person name="Huang W.-C."/>
            <person name="Pan J."/>
            <person name="Li J."/>
            <person name="Huang Y."/>
            <person name="Du H."/>
            <person name="Liu Y."/>
            <person name="Li M."/>
        </authorList>
    </citation>
    <scope>NUCLEOTIDE SEQUENCE</scope>
    <source>
        <strain evidence="8">FT118</strain>
    </source>
</reference>
<organism evidence="8 9">
    <name type="scientific">Futiania mangrovi</name>
    <dbReference type="NCBI Taxonomy" id="2959716"/>
    <lineage>
        <taxon>Bacteria</taxon>
        <taxon>Pseudomonadati</taxon>
        <taxon>Pseudomonadota</taxon>
        <taxon>Alphaproteobacteria</taxon>
        <taxon>Futianiales</taxon>
        <taxon>Futianiaceae</taxon>
        <taxon>Futiania</taxon>
    </lineage>
</organism>
<keyword evidence="5 6" id="KW-0472">Membrane</keyword>
<keyword evidence="4 6" id="KW-1133">Transmembrane helix</keyword>
<feature type="transmembrane region" description="Helical" evidence="6">
    <location>
        <begin position="78"/>
        <end position="100"/>
    </location>
</feature>
<keyword evidence="3 6" id="KW-0812">Transmembrane</keyword>
<name>A0A9J6PDX4_9PROT</name>
<dbReference type="InterPro" id="IPR037185">
    <property type="entry name" value="EmrE-like"/>
</dbReference>
<dbReference type="PANTHER" id="PTHR32322">
    <property type="entry name" value="INNER MEMBRANE TRANSPORTER"/>
    <property type="match status" value="1"/>
</dbReference>
<evidence type="ECO:0000256" key="3">
    <source>
        <dbReference type="ARBA" id="ARBA00022692"/>
    </source>
</evidence>
<accession>A0A9J6PDX4</accession>
<feature type="transmembrane region" description="Helical" evidence="6">
    <location>
        <begin position="163"/>
        <end position="181"/>
    </location>
</feature>
<dbReference type="InterPro" id="IPR050638">
    <property type="entry name" value="AA-Vitamin_Transporters"/>
</dbReference>
<feature type="domain" description="EamA" evidence="7">
    <location>
        <begin position="23"/>
        <end position="151"/>
    </location>
</feature>
<evidence type="ECO:0000313" key="8">
    <source>
        <dbReference type="EMBL" id="MCP1335939.1"/>
    </source>
</evidence>
<proteinExistence type="inferred from homology"/>
<dbReference type="Proteomes" id="UP001055804">
    <property type="component" value="Unassembled WGS sequence"/>
</dbReference>
<feature type="transmembrane region" description="Helical" evidence="6">
    <location>
        <begin position="106"/>
        <end position="125"/>
    </location>
</feature>
<dbReference type="GO" id="GO:0016020">
    <property type="term" value="C:membrane"/>
    <property type="evidence" value="ECO:0007669"/>
    <property type="project" value="UniProtKB-SubCell"/>
</dbReference>
<dbReference type="InterPro" id="IPR000620">
    <property type="entry name" value="EamA_dom"/>
</dbReference>
<dbReference type="SUPFAM" id="SSF103481">
    <property type="entry name" value="Multidrug resistance efflux transporter EmrE"/>
    <property type="match status" value="2"/>
</dbReference>
<feature type="transmembrane region" description="Helical" evidence="6">
    <location>
        <begin position="16"/>
        <end position="40"/>
    </location>
</feature>
<dbReference type="EMBL" id="JAMZFT010000001">
    <property type="protein sequence ID" value="MCP1335939.1"/>
    <property type="molecule type" value="Genomic_DNA"/>
</dbReference>
<evidence type="ECO:0000313" key="9">
    <source>
        <dbReference type="Proteomes" id="UP001055804"/>
    </source>
</evidence>
<evidence type="ECO:0000256" key="6">
    <source>
        <dbReference type="SAM" id="Phobius"/>
    </source>
</evidence>
<evidence type="ECO:0000256" key="5">
    <source>
        <dbReference type="ARBA" id="ARBA00023136"/>
    </source>
</evidence>
<gene>
    <name evidence="8" type="ORF">NJQ99_05910</name>
</gene>
<feature type="transmembrane region" description="Helical" evidence="6">
    <location>
        <begin position="46"/>
        <end position="66"/>
    </location>
</feature>
<sequence>MADTANTASSGRRDGILVALSPIVFVLLWSTGFIGARYAMPHAEPMTFLTLRFVLGAALLAAFTLATGGGFRLGLRDIGHLAVAGILMQATYLGGVFAAIAHGLEAGTSALIVGVQPILTAALAGPLLGERVRPMQWLGLALGLAGVTMVVGEKLGAGLGTPLAVGLNVLSLLGIAIGTIYQKRFCQDLPMRAGIVVQFAAAALACGALALVFETGRIEWTGELVFALLWLTLVLSLGAVSLLYVLIRRGAASNVASLFFLVPPSTAAIAWLLFAERMPPLALAGMGVAVTGVLVVTLSRRG</sequence>
<feature type="transmembrane region" description="Helical" evidence="6">
    <location>
        <begin position="254"/>
        <end position="274"/>
    </location>
</feature>
<dbReference type="RefSeq" id="WP_269331863.1">
    <property type="nucleotide sequence ID" value="NZ_JAMZFT010000001.1"/>
</dbReference>
<evidence type="ECO:0000256" key="4">
    <source>
        <dbReference type="ARBA" id="ARBA00022989"/>
    </source>
</evidence>
<protein>
    <submittedName>
        <fullName evidence="8">DMT family transporter</fullName>
    </submittedName>
</protein>
<feature type="transmembrane region" description="Helical" evidence="6">
    <location>
        <begin position="280"/>
        <end position="298"/>
    </location>
</feature>
<feature type="transmembrane region" description="Helical" evidence="6">
    <location>
        <begin position="193"/>
        <end position="213"/>
    </location>
</feature>
<comment type="similarity">
    <text evidence="2">Belongs to the EamA transporter family.</text>
</comment>
<comment type="subcellular location">
    <subcellularLocation>
        <location evidence="1">Membrane</location>
        <topology evidence="1">Multi-pass membrane protein</topology>
    </subcellularLocation>
</comment>
<feature type="transmembrane region" description="Helical" evidence="6">
    <location>
        <begin position="137"/>
        <end position="157"/>
    </location>
</feature>
<dbReference type="Pfam" id="PF00892">
    <property type="entry name" value="EamA"/>
    <property type="match status" value="2"/>
</dbReference>